<feature type="binding site" evidence="6">
    <location>
        <position position="240"/>
    </location>
    <ligand>
        <name>Ca(2+)</name>
        <dbReference type="ChEBI" id="CHEBI:29108"/>
        <label>3</label>
    </ligand>
</feature>
<dbReference type="GO" id="GO:0004222">
    <property type="term" value="F:metalloendopeptidase activity"/>
    <property type="evidence" value="ECO:0007669"/>
    <property type="project" value="InterPro"/>
</dbReference>
<reference evidence="9 10" key="1">
    <citation type="submission" date="2015-09" db="EMBL/GenBank/DDBJ databases">
        <title>Draft genome of the parasitic nematode Teladorsagia circumcincta isolate WARC Sus (inbred).</title>
        <authorList>
            <person name="Mitreva M."/>
        </authorList>
    </citation>
    <scope>NUCLEOTIDE SEQUENCE [LARGE SCALE GENOMIC DNA]</scope>
    <source>
        <strain evidence="9 10">S</strain>
    </source>
</reference>
<dbReference type="InterPro" id="IPR006026">
    <property type="entry name" value="Peptidase_Metallo"/>
</dbReference>
<name>A0A2G9UH08_TELCI</name>
<dbReference type="SUPFAM" id="SSF55486">
    <property type="entry name" value="Metalloproteases ('zincins'), catalytic domain"/>
    <property type="match status" value="1"/>
</dbReference>
<organism evidence="9 10">
    <name type="scientific">Teladorsagia circumcincta</name>
    <name type="common">Brown stomach worm</name>
    <name type="synonym">Ostertagia circumcincta</name>
    <dbReference type="NCBI Taxonomy" id="45464"/>
    <lineage>
        <taxon>Eukaryota</taxon>
        <taxon>Metazoa</taxon>
        <taxon>Ecdysozoa</taxon>
        <taxon>Nematoda</taxon>
        <taxon>Chromadorea</taxon>
        <taxon>Rhabditida</taxon>
        <taxon>Rhabditina</taxon>
        <taxon>Rhabditomorpha</taxon>
        <taxon>Strongyloidea</taxon>
        <taxon>Trichostrongylidae</taxon>
        <taxon>Teladorsagia</taxon>
    </lineage>
</organism>
<evidence type="ECO:0000256" key="6">
    <source>
        <dbReference type="PIRSR" id="PIRSR621190-2"/>
    </source>
</evidence>
<evidence type="ECO:0000313" key="10">
    <source>
        <dbReference type="Proteomes" id="UP000230423"/>
    </source>
</evidence>
<comment type="cofactor">
    <cofactor evidence="6">
        <name>Zn(2+)</name>
        <dbReference type="ChEBI" id="CHEBI:29105"/>
    </cofactor>
    <text evidence="6">Binds 2 Zn(2+) ions per subunit.</text>
</comment>
<keyword evidence="4" id="KW-0378">Hydrolase</keyword>
<comment type="similarity">
    <text evidence="1">Belongs to the peptidase M10A family.</text>
</comment>
<feature type="binding site" evidence="6">
    <location>
        <position position="220"/>
    </location>
    <ligand>
        <name>Ca(2+)</name>
        <dbReference type="ChEBI" id="CHEBI:29108"/>
        <label>3</label>
    </ligand>
</feature>
<dbReference type="OrthoDB" id="406838at2759"/>
<feature type="binding site" evidence="6">
    <location>
        <position position="228"/>
    </location>
    <ligand>
        <name>Zn(2+)</name>
        <dbReference type="ChEBI" id="CHEBI:29105"/>
        <label>1</label>
    </ligand>
</feature>
<dbReference type="GO" id="GO:0006508">
    <property type="term" value="P:proteolysis"/>
    <property type="evidence" value="ECO:0007669"/>
    <property type="project" value="UniProtKB-KW"/>
</dbReference>
<dbReference type="PRINTS" id="PR00138">
    <property type="entry name" value="MATRIXIN"/>
</dbReference>
<feature type="region of interest" description="Disordered" evidence="7">
    <location>
        <begin position="138"/>
        <end position="169"/>
    </location>
</feature>
<proteinExistence type="inferred from homology"/>
<dbReference type="InterPro" id="IPR001818">
    <property type="entry name" value="Pept_M10_metallopeptidase"/>
</dbReference>
<dbReference type="Gene3D" id="3.40.390.10">
    <property type="entry name" value="Collagenase (Catalytic Domain)"/>
    <property type="match status" value="1"/>
</dbReference>
<dbReference type="InterPro" id="IPR021190">
    <property type="entry name" value="Pept_M10A"/>
</dbReference>
<keyword evidence="5 6" id="KW-0862">Zinc</keyword>
<evidence type="ECO:0000256" key="3">
    <source>
        <dbReference type="ARBA" id="ARBA00022723"/>
    </source>
</evidence>
<keyword evidence="3 6" id="KW-0479">Metal-binding</keyword>
<evidence type="ECO:0000259" key="8">
    <source>
        <dbReference type="SMART" id="SM00235"/>
    </source>
</evidence>
<dbReference type="InterPro" id="IPR024079">
    <property type="entry name" value="MetalloPept_cat_dom_sf"/>
</dbReference>
<feature type="compositionally biased region" description="Basic and acidic residues" evidence="7">
    <location>
        <begin position="138"/>
        <end position="160"/>
    </location>
</feature>
<dbReference type="GO" id="GO:0008270">
    <property type="term" value="F:zinc ion binding"/>
    <property type="evidence" value="ECO:0007669"/>
    <property type="project" value="InterPro"/>
</dbReference>
<sequence length="257" mass="28922">MQTLHNADAQFELRRSNSSSPPPSTDTLFLGLRRARLALTELARLHQSPSKTLVTNRNDCSLDEKDTLVVIVTTSSHGAQEWHHDPPEKNSSSSPPPSTDTLSLGLRRARLALAELLRLHQSQSTALVTNHNGYLLEEKDTHSNRKSVKKDGGIEKKSRNQESNWCPKRCRSKSPRATLHRAFHEWSSVSSVRFEEVSEPPANIVIGFERGRHQDAFPFDGKDGVVAHAFYPRDGRLHFDADEDWTLNSDQGVNLFQ</sequence>
<dbReference type="AlphaFoldDB" id="A0A2G9UH08"/>
<keyword evidence="10" id="KW-1185">Reference proteome</keyword>
<dbReference type="GO" id="GO:0031012">
    <property type="term" value="C:extracellular matrix"/>
    <property type="evidence" value="ECO:0007669"/>
    <property type="project" value="InterPro"/>
</dbReference>
<dbReference type="Proteomes" id="UP000230423">
    <property type="component" value="Unassembled WGS sequence"/>
</dbReference>
<dbReference type="GO" id="GO:0030198">
    <property type="term" value="P:extracellular matrix organization"/>
    <property type="evidence" value="ECO:0007669"/>
    <property type="project" value="TreeGrafter"/>
</dbReference>
<feature type="domain" description="Peptidase metallopeptidase" evidence="8">
    <location>
        <begin position="154"/>
        <end position="257"/>
    </location>
</feature>
<feature type="non-terminal residue" evidence="9">
    <location>
        <position position="257"/>
    </location>
</feature>
<keyword evidence="2" id="KW-0645">Protease</keyword>
<dbReference type="EMBL" id="KZ346614">
    <property type="protein sequence ID" value="PIO69539.1"/>
    <property type="molecule type" value="Genomic_DNA"/>
</dbReference>
<feature type="binding site" evidence="6">
    <location>
        <position position="221"/>
    </location>
    <ligand>
        <name>Ca(2+)</name>
        <dbReference type="ChEBI" id="CHEBI:29108"/>
        <label>3</label>
    </ligand>
</feature>
<evidence type="ECO:0000256" key="7">
    <source>
        <dbReference type="SAM" id="MobiDB-lite"/>
    </source>
</evidence>
<feature type="region of interest" description="Disordered" evidence="7">
    <location>
        <begin position="76"/>
        <end position="102"/>
    </location>
</feature>
<evidence type="ECO:0000256" key="4">
    <source>
        <dbReference type="ARBA" id="ARBA00022801"/>
    </source>
</evidence>
<dbReference type="Pfam" id="PF00413">
    <property type="entry name" value="Peptidase_M10"/>
    <property type="match status" value="1"/>
</dbReference>
<comment type="cofactor">
    <cofactor evidence="6">
        <name>Ca(2+)</name>
        <dbReference type="ChEBI" id="CHEBI:29108"/>
    </cofactor>
    <text evidence="6">Can bind about 5 Ca(2+) ions per subunit.</text>
</comment>
<protein>
    <submittedName>
        <fullName evidence="9">Matrixin</fullName>
    </submittedName>
</protein>
<feature type="region of interest" description="Disordered" evidence="7">
    <location>
        <begin position="1"/>
        <end position="26"/>
    </location>
</feature>
<dbReference type="PANTHER" id="PTHR10201">
    <property type="entry name" value="MATRIX METALLOPROTEINASE"/>
    <property type="match status" value="1"/>
</dbReference>
<accession>A0A2G9UH08</accession>
<dbReference type="PANTHER" id="PTHR10201:SF310">
    <property type="entry name" value="MMP-LIKE PROTEIN"/>
    <property type="match status" value="1"/>
</dbReference>
<evidence type="ECO:0000313" key="9">
    <source>
        <dbReference type="EMBL" id="PIO69539.1"/>
    </source>
</evidence>
<evidence type="ECO:0000256" key="5">
    <source>
        <dbReference type="ARBA" id="ARBA00022833"/>
    </source>
</evidence>
<feature type="binding site" evidence="6">
    <location>
        <position position="238"/>
    </location>
    <ligand>
        <name>Zn(2+)</name>
        <dbReference type="ChEBI" id="CHEBI:29105"/>
        <label>1</label>
    </ligand>
</feature>
<keyword evidence="6" id="KW-0106">Calcium</keyword>
<feature type="binding site" evidence="6">
    <location>
        <position position="243"/>
    </location>
    <ligand>
        <name>Ca(2+)</name>
        <dbReference type="ChEBI" id="CHEBI:29108"/>
        <label>3</label>
    </ligand>
</feature>
<evidence type="ECO:0000256" key="1">
    <source>
        <dbReference type="ARBA" id="ARBA00010370"/>
    </source>
</evidence>
<feature type="binding site" evidence="6">
    <location>
        <position position="213"/>
    </location>
    <ligand>
        <name>Zn(2+)</name>
        <dbReference type="ChEBI" id="CHEBI:29105"/>
        <label>1</label>
    </ligand>
</feature>
<dbReference type="SMART" id="SM00235">
    <property type="entry name" value="ZnMc"/>
    <property type="match status" value="1"/>
</dbReference>
<evidence type="ECO:0000256" key="2">
    <source>
        <dbReference type="ARBA" id="ARBA00022670"/>
    </source>
</evidence>
<feature type="binding site" evidence="6">
    <location>
        <position position="215"/>
    </location>
    <ligand>
        <name>Zn(2+)</name>
        <dbReference type="ChEBI" id="CHEBI:29105"/>
        <label>1</label>
    </ligand>
</feature>
<dbReference type="GO" id="GO:0030574">
    <property type="term" value="P:collagen catabolic process"/>
    <property type="evidence" value="ECO:0007669"/>
    <property type="project" value="TreeGrafter"/>
</dbReference>
<gene>
    <name evidence="9" type="ORF">TELCIR_08627</name>
</gene>
<feature type="binding site" evidence="6">
    <location>
        <position position="243"/>
    </location>
    <ligand>
        <name>Ca(2+)</name>
        <dbReference type="ChEBI" id="CHEBI:29108"/>
        <label>1</label>
    </ligand>
</feature>